<organism evidence="3 4">
    <name type="scientific">Recurvomyces mirabilis</name>
    <dbReference type="NCBI Taxonomy" id="574656"/>
    <lineage>
        <taxon>Eukaryota</taxon>
        <taxon>Fungi</taxon>
        <taxon>Dikarya</taxon>
        <taxon>Ascomycota</taxon>
        <taxon>Pezizomycotina</taxon>
        <taxon>Dothideomycetes</taxon>
        <taxon>Dothideomycetidae</taxon>
        <taxon>Mycosphaerellales</taxon>
        <taxon>Teratosphaeriaceae</taxon>
        <taxon>Recurvomyces</taxon>
    </lineage>
</organism>
<dbReference type="Pfam" id="PF00106">
    <property type="entry name" value="adh_short"/>
    <property type="match status" value="1"/>
</dbReference>
<dbReference type="PRINTS" id="PR00081">
    <property type="entry name" value="GDHRDH"/>
</dbReference>
<sequence>MIQVKVYRQQIQPTSTAFQNNHQPTTPEIAVRPDTSATKMPAWNPDKDIPSLASNVILITGGTAGLGSGSISELAKHAPAHIIFTGRNQQSADALIKKQSTATPNVKVTFIRCDISSFASIATASDEILAQISRLDIVMLNAGVMAVDAAVSVDGYEIQMMTNHLGHALLIRRLLPILQQTATTHGDARVINLTSVAYTQAPKLGIDFATLKTPQENQGGLIPGGKYPKAN</sequence>
<evidence type="ECO:0000256" key="1">
    <source>
        <dbReference type="ARBA" id="ARBA00006484"/>
    </source>
</evidence>
<dbReference type="EMBL" id="JAUTXT010000036">
    <property type="protein sequence ID" value="KAK3672068.1"/>
    <property type="molecule type" value="Genomic_DNA"/>
</dbReference>
<dbReference type="PANTHER" id="PTHR24320">
    <property type="entry name" value="RETINOL DEHYDROGENASE"/>
    <property type="match status" value="1"/>
</dbReference>
<protein>
    <recommendedName>
        <fullName evidence="5">Oxidoreductase</fullName>
    </recommendedName>
</protein>
<dbReference type="InterPro" id="IPR002347">
    <property type="entry name" value="SDR_fam"/>
</dbReference>
<dbReference type="AlphaFoldDB" id="A0AAE0TV15"/>
<evidence type="ECO:0000256" key="2">
    <source>
        <dbReference type="ARBA" id="ARBA00023002"/>
    </source>
</evidence>
<gene>
    <name evidence="3" type="ORF">LTR78_008038</name>
</gene>
<keyword evidence="2" id="KW-0560">Oxidoreductase</keyword>
<proteinExistence type="inferred from homology"/>
<dbReference type="Gene3D" id="3.40.50.720">
    <property type="entry name" value="NAD(P)-binding Rossmann-like Domain"/>
    <property type="match status" value="1"/>
</dbReference>
<evidence type="ECO:0008006" key="5">
    <source>
        <dbReference type="Google" id="ProtNLM"/>
    </source>
</evidence>
<comment type="caution">
    <text evidence="3">The sequence shown here is derived from an EMBL/GenBank/DDBJ whole genome shotgun (WGS) entry which is preliminary data.</text>
</comment>
<dbReference type="GO" id="GO:0016491">
    <property type="term" value="F:oxidoreductase activity"/>
    <property type="evidence" value="ECO:0007669"/>
    <property type="project" value="UniProtKB-KW"/>
</dbReference>
<dbReference type="SUPFAM" id="SSF51735">
    <property type="entry name" value="NAD(P)-binding Rossmann-fold domains"/>
    <property type="match status" value="1"/>
</dbReference>
<evidence type="ECO:0000313" key="4">
    <source>
        <dbReference type="Proteomes" id="UP001274830"/>
    </source>
</evidence>
<evidence type="ECO:0000313" key="3">
    <source>
        <dbReference type="EMBL" id="KAK3672068.1"/>
    </source>
</evidence>
<reference evidence="3" key="1">
    <citation type="submission" date="2023-07" db="EMBL/GenBank/DDBJ databases">
        <title>Black Yeasts Isolated from many extreme environments.</title>
        <authorList>
            <person name="Coleine C."/>
            <person name="Stajich J.E."/>
            <person name="Selbmann L."/>
        </authorList>
    </citation>
    <scope>NUCLEOTIDE SEQUENCE</scope>
    <source>
        <strain evidence="3">CCFEE 5485</strain>
    </source>
</reference>
<dbReference type="InterPro" id="IPR036291">
    <property type="entry name" value="NAD(P)-bd_dom_sf"/>
</dbReference>
<dbReference type="PANTHER" id="PTHR24320:SF154">
    <property type="entry name" value="OXIDOREDUCTASE, SHORT-CHAIN DEHYDROGENASE_REDUCTASE FAMILY (AFU_ORTHOLOGUE AFUA_2G04560)"/>
    <property type="match status" value="1"/>
</dbReference>
<name>A0AAE0TV15_9PEZI</name>
<dbReference type="Proteomes" id="UP001274830">
    <property type="component" value="Unassembled WGS sequence"/>
</dbReference>
<accession>A0AAE0TV15</accession>
<comment type="similarity">
    <text evidence="1">Belongs to the short-chain dehydrogenases/reductases (SDR) family.</text>
</comment>
<keyword evidence="4" id="KW-1185">Reference proteome</keyword>